<feature type="chain" id="PRO_5046258791" description="PEP-CTERM sorting domain-containing protein" evidence="1">
    <location>
        <begin position="30"/>
        <end position="233"/>
    </location>
</feature>
<proteinExistence type="predicted"/>
<protein>
    <recommendedName>
        <fullName evidence="4">PEP-CTERM sorting domain-containing protein</fullName>
    </recommendedName>
</protein>
<accession>A0ABQ3G329</accession>
<sequence length="233" mass="25057">MNMTRFLRRTSLFAALLSLHAFLAPSAHADIVRLVDPTSNMLSWAKGVALGDELYDVRFVQGASCATVYAGCASFSPSSFTFTTQQSANDAARALLEQVFVDDLSSGKLWDSNIALTCGNARYCNAAVPYGFELNAQGQPYGVNFRSVLNQPGTASGNSNRYVSGYRGIGPSSVFSDTVYTVWTLAEPEPVQEVPEPTTAALVLLALIGCAGALRPGHMVHRKRSQAMLSRLH</sequence>
<comment type="caution">
    <text evidence="2">The sequence shown here is derived from an EMBL/GenBank/DDBJ whole genome shotgun (WGS) entry which is preliminary data.</text>
</comment>
<reference evidence="3" key="1">
    <citation type="journal article" date="2019" name="Int. J. Syst. Evol. Microbiol.">
        <title>The Global Catalogue of Microorganisms (GCM) 10K type strain sequencing project: providing services to taxonomists for standard genome sequencing and annotation.</title>
        <authorList>
            <consortium name="The Broad Institute Genomics Platform"/>
            <consortium name="The Broad Institute Genome Sequencing Center for Infectious Disease"/>
            <person name="Wu L."/>
            <person name="Ma J."/>
        </authorList>
    </citation>
    <scope>NUCLEOTIDE SEQUENCE [LARGE SCALE GENOMIC DNA]</scope>
    <source>
        <strain evidence="3">KCTC 23314</strain>
    </source>
</reference>
<dbReference type="EMBL" id="BMYK01000008">
    <property type="protein sequence ID" value="GHC84923.1"/>
    <property type="molecule type" value="Genomic_DNA"/>
</dbReference>
<evidence type="ECO:0000313" key="2">
    <source>
        <dbReference type="EMBL" id="GHC84923.1"/>
    </source>
</evidence>
<feature type="signal peptide" evidence="1">
    <location>
        <begin position="1"/>
        <end position="29"/>
    </location>
</feature>
<gene>
    <name evidence="2" type="ORF">GCM10007320_29510</name>
</gene>
<evidence type="ECO:0008006" key="4">
    <source>
        <dbReference type="Google" id="ProtNLM"/>
    </source>
</evidence>
<evidence type="ECO:0000256" key="1">
    <source>
        <dbReference type="SAM" id="SignalP"/>
    </source>
</evidence>
<keyword evidence="3" id="KW-1185">Reference proteome</keyword>
<dbReference type="Proteomes" id="UP000626210">
    <property type="component" value="Unassembled WGS sequence"/>
</dbReference>
<evidence type="ECO:0000313" key="3">
    <source>
        <dbReference type="Proteomes" id="UP000626210"/>
    </source>
</evidence>
<keyword evidence="1" id="KW-0732">Signal</keyword>
<organism evidence="2 3">
    <name type="scientific">Pseudorhodoferax aquiterrae</name>
    <dbReference type="NCBI Taxonomy" id="747304"/>
    <lineage>
        <taxon>Bacteria</taxon>
        <taxon>Pseudomonadati</taxon>
        <taxon>Pseudomonadota</taxon>
        <taxon>Betaproteobacteria</taxon>
        <taxon>Burkholderiales</taxon>
        <taxon>Comamonadaceae</taxon>
    </lineage>
</organism>
<name>A0ABQ3G329_9BURK</name>